<reference evidence="7" key="1">
    <citation type="submission" date="2016-08" db="EMBL/GenBank/DDBJ databases">
        <authorList>
            <person name="Merda D."/>
            <person name="Briand M."/>
            <person name="Taghouti G."/>
            <person name="Carrere S."/>
            <person name="Gouzy J."/>
            <person name="Portier P."/>
            <person name="Jacques M.-A."/>
            <person name="Fischer-Le Saux M."/>
        </authorList>
    </citation>
    <scope>NUCLEOTIDE SEQUENCE [LARGE SCALE GENOMIC DNA]</scope>
    <source>
        <strain evidence="7">CFBP4643</strain>
    </source>
</reference>
<comment type="caution">
    <text evidence="6">The sequence shown here is derived from an EMBL/GenBank/DDBJ whole genome shotgun (WGS) entry which is preliminary data.</text>
</comment>
<comment type="similarity">
    <text evidence="4">Belongs to the ABC transporter superfamily. Macrolide exporter (TC 3.A.1.122) family.</text>
</comment>
<dbReference type="InterPro" id="IPR015854">
    <property type="entry name" value="ABC_transpr_LolD-like"/>
</dbReference>
<dbReference type="SMART" id="SM00382">
    <property type="entry name" value="AAA"/>
    <property type="match status" value="1"/>
</dbReference>
<dbReference type="OrthoDB" id="9778897at2"/>
<dbReference type="Pfam" id="PF00005">
    <property type="entry name" value="ABC_tran"/>
    <property type="match status" value="1"/>
</dbReference>
<dbReference type="PROSITE" id="PS00211">
    <property type="entry name" value="ABC_TRANSPORTER_1"/>
    <property type="match status" value="1"/>
</dbReference>
<dbReference type="GO" id="GO:0005524">
    <property type="term" value="F:ATP binding"/>
    <property type="evidence" value="ECO:0007669"/>
    <property type="project" value="UniProtKB-KW"/>
</dbReference>
<dbReference type="Gene3D" id="3.40.50.300">
    <property type="entry name" value="P-loop containing nucleotide triphosphate hydrolases"/>
    <property type="match status" value="1"/>
</dbReference>
<dbReference type="GO" id="GO:0005886">
    <property type="term" value="C:plasma membrane"/>
    <property type="evidence" value="ECO:0007669"/>
    <property type="project" value="TreeGrafter"/>
</dbReference>
<keyword evidence="2" id="KW-0547">Nucleotide-binding</keyword>
<evidence type="ECO:0000259" key="5">
    <source>
        <dbReference type="PROSITE" id="PS50893"/>
    </source>
</evidence>
<keyword evidence="3 6" id="KW-0067">ATP-binding</keyword>
<dbReference type="InterPro" id="IPR003593">
    <property type="entry name" value="AAA+_ATPase"/>
</dbReference>
<dbReference type="EMBL" id="MDEI01000004">
    <property type="protein sequence ID" value="PPU69190.1"/>
    <property type="molecule type" value="Genomic_DNA"/>
</dbReference>
<dbReference type="PANTHER" id="PTHR24220:SF648">
    <property type="entry name" value="ABC TRANSPORTER ATP-BINDING PROTEIN YTRE"/>
    <property type="match status" value="1"/>
</dbReference>
<sequence>MTDKEPLILMKDITKVFYTHDVETHALSNIQFALARGEYVSISGPSGCGKSTLLSILGLLDTPTGGEYLLNETAVSGITTDERARIRNQEVGFIFQSFNLIGDLTVFENVELPLTYRDGISRAERRDRVQNVLEQVGMAHRLSHYPSQLSGGQQQRVAVARALVGSPSILLADEPTGNLDSRNGEAVMALLDQLHRAGATICMVTHDPRYADFAQRKVFMFDGCIVDEETLHQLRKEEDTRLEAQVAKARSS</sequence>
<gene>
    <name evidence="6" type="ORF">XpiCFBP4643_06590</name>
</gene>
<evidence type="ECO:0000313" key="7">
    <source>
        <dbReference type="Proteomes" id="UP000238191"/>
    </source>
</evidence>
<dbReference type="AlphaFoldDB" id="A0A2S7D5U7"/>
<dbReference type="InterPro" id="IPR027417">
    <property type="entry name" value="P-loop_NTPase"/>
</dbReference>
<dbReference type="SUPFAM" id="SSF52540">
    <property type="entry name" value="P-loop containing nucleoside triphosphate hydrolases"/>
    <property type="match status" value="1"/>
</dbReference>
<dbReference type="GO" id="GO:0016887">
    <property type="term" value="F:ATP hydrolysis activity"/>
    <property type="evidence" value="ECO:0007669"/>
    <property type="project" value="InterPro"/>
</dbReference>
<organism evidence="6 7">
    <name type="scientific">Xanthomonas pisi</name>
    <dbReference type="NCBI Taxonomy" id="56457"/>
    <lineage>
        <taxon>Bacteria</taxon>
        <taxon>Pseudomonadati</taxon>
        <taxon>Pseudomonadota</taxon>
        <taxon>Gammaproteobacteria</taxon>
        <taxon>Lysobacterales</taxon>
        <taxon>Lysobacteraceae</taxon>
        <taxon>Xanthomonas</taxon>
    </lineage>
</organism>
<keyword evidence="7" id="KW-1185">Reference proteome</keyword>
<proteinExistence type="inferred from homology"/>
<feature type="domain" description="ABC transporter" evidence="5">
    <location>
        <begin position="8"/>
        <end position="247"/>
    </location>
</feature>
<dbReference type="InterPro" id="IPR017911">
    <property type="entry name" value="MacB-like_ATP-bd"/>
</dbReference>
<dbReference type="PROSITE" id="PS50893">
    <property type="entry name" value="ABC_TRANSPORTER_2"/>
    <property type="match status" value="1"/>
</dbReference>
<dbReference type="FunFam" id="3.40.50.300:FF:000032">
    <property type="entry name" value="Export ABC transporter ATP-binding protein"/>
    <property type="match status" value="1"/>
</dbReference>
<accession>A0A2S7D5U7</accession>
<evidence type="ECO:0000256" key="4">
    <source>
        <dbReference type="ARBA" id="ARBA00038388"/>
    </source>
</evidence>
<evidence type="ECO:0000256" key="2">
    <source>
        <dbReference type="ARBA" id="ARBA00022741"/>
    </source>
</evidence>
<dbReference type="GO" id="GO:0022857">
    <property type="term" value="F:transmembrane transporter activity"/>
    <property type="evidence" value="ECO:0007669"/>
    <property type="project" value="TreeGrafter"/>
</dbReference>
<dbReference type="Proteomes" id="UP000238191">
    <property type="component" value="Unassembled WGS sequence"/>
</dbReference>
<dbReference type="InterPro" id="IPR003439">
    <property type="entry name" value="ABC_transporter-like_ATP-bd"/>
</dbReference>
<evidence type="ECO:0000313" key="6">
    <source>
        <dbReference type="EMBL" id="PPU69190.1"/>
    </source>
</evidence>
<keyword evidence="1" id="KW-0813">Transport</keyword>
<evidence type="ECO:0000256" key="1">
    <source>
        <dbReference type="ARBA" id="ARBA00022448"/>
    </source>
</evidence>
<dbReference type="PANTHER" id="PTHR24220">
    <property type="entry name" value="IMPORT ATP-BINDING PROTEIN"/>
    <property type="match status" value="1"/>
</dbReference>
<name>A0A2S7D5U7_9XANT</name>
<dbReference type="InterPro" id="IPR017871">
    <property type="entry name" value="ABC_transporter-like_CS"/>
</dbReference>
<protein>
    <submittedName>
        <fullName evidence="6">ABC transporter ATP-binding protein</fullName>
    </submittedName>
</protein>
<dbReference type="RefSeq" id="WP_046964914.1">
    <property type="nucleotide sequence ID" value="NZ_MDEI01000004.1"/>
</dbReference>
<evidence type="ECO:0000256" key="3">
    <source>
        <dbReference type="ARBA" id="ARBA00022840"/>
    </source>
</evidence>
<dbReference type="GO" id="GO:1902495">
    <property type="term" value="C:transmembrane transporter complex"/>
    <property type="evidence" value="ECO:0007669"/>
    <property type="project" value="UniProtKB-ARBA"/>
</dbReference>
<dbReference type="CDD" id="cd03255">
    <property type="entry name" value="ABC_MJ0796_LolCDE_FtsE"/>
    <property type="match status" value="1"/>
</dbReference>